<evidence type="ECO:0000259" key="6">
    <source>
        <dbReference type="PROSITE" id="PS50014"/>
    </source>
</evidence>
<feature type="domain" description="Bromo" evidence="6">
    <location>
        <begin position="85"/>
        <end position="153"/>
    </location>
</feature>
<evidence type="ECO:0000313" key="9">
    <source>
        <dbReference type="Proteomes" id="UP000811609"/>
    </source>
</evidence>
<dbReference type="PROSITE" id="PS50014">
    <property type="entry name" value="BROMODOMAIN_2"/>
    <property type="match status" value="1"/>
</dbReference>
<dbReference type="InterPro" id="IPR027353">
    <property type="entry name" value="NET_dom"/>
</dbReference>
<feature type="domain" description="NET" evidence="7">
    <location>
        <begin position="248"/>
        <end position="329"/>
    </location>
</feature>
<feature type="compositionally biased region" description="Basic and acidic residues" evidence="5">
    <location>
        <begin position="249"/>
        <end position="258"/>
    </location>
</feature>
<evidence type="ECO:0000313" key="8">
    <source>
        <dbReference type="EMBL" id="KAG6652118.1"/>
    </source>
</evidence>
<feature type="region of interest" description="Disordered" evidence="5">
    <location>
        <begin position="207"/>
        <end position="258"/>
    </location>
</feature>
<sequence length="382" mass="42944">MTQSAASDDASSITHLRHTTASTESNNLQYVNFNVASFSKKQLGELKACIAAELNQIRQLRHRLKSPPIPDQTHAQPPSKKSNKLEHKNEWIFNEPVDVAGMGLHDYHDIIKQPMDLGTVKLAFTNALTYNPKVHTVHAMAEQLLSRFEELFRPVGEQIERPDEEDGEKWVFDAEEELEASDNNNPNSMQFAKRSEQIYIEDKVSNHSEPLQGNHASSLNQPMMQPSIKAPPSSMKAPPVKPVKQPKPKAKDPNKREMSLEEKHKLGIGLQSLPPEKMKPAVQIIKKRNEHLKQDEDEIELDIEAVDTETLWELDRLITNWKKMVSKIKRQALMGNYAKTNGLIESADGAIFDESTTGKASEAAEAQGEEPQQEGNEPRGEA</sequence>
<feature type="region of interest" description="Disordered" evidence="5">
    <location>
        <begin position="66"/>
        <end position="86"/>
    </location>
</feature>
<dbReference type="SMART" id="SM00297">
    <property type="entry name" value="BROMO"/>
    <property type="match status" value="1"/>
</dbReference>
<protein>
    <submittedName>
        <fullName evidence="8">Uncharacterized protein</fullName>
    </submittedName>
</protein>
<evidence type="ECO:0000256" key="3">
    <source>
        <dbReference type="ARBA" id="ARBA00023163"/>
    </source>
</evidence>
<dbReference type="Pfam" id="PF17035">
    <property type="entry name" value="BET"/>
    <property type="match status" value="1"/>
</dbReference>
<accession>A0A8T1QC71</accession>
<dbReference type="InterPro" id="IPR036427">
    <property type="entry name" value="Bromodomain-like_sf"/>
</dbReference>
<evidence type="ECO:0000256" key="5">
    <source>
        <dbReference type="SAM" id="MobiDB-lite"/>
    </source>
</evidence>
<evidence type="ECO:0000256" key="4">
    <source>
        <dbReference type="PROSITE-ProRule" id="PRU00035"/>
    </source>
</evidence>
<dbReference type="PROSITE" id="PS51525">
    <property type="entry name" value="NET"/>
    <property type="match status" value="1"/>
</dbReference>
<dbReference type="EMBL" id="CM031814">
    <property type="protein sequence ID" value="KAG6652118.1"/>
    <property type="molecule type" value="Genomic_DNA"/>
</dbReference>
<evidence type="ECO:0000256" key="2">
    <source>
        <dbReference type="ARBA" id="ARBA00023117"/>
    </source>
</evidence>
<comment type="caution">
    <text evidence="8">The sequence shown here is derived from an EMBL/GenBank/DDBJ whole genome shotgun (WGS) entry which is preliminary data.</text>
</comment>
<feature type="compositionally biased region" description="Polar residues" evidence="5">
    <location>
        <begin position="207"/>
        <end position="224"/>
    </location>
</feature>
<dbReference type="InterPro" id="IPR001487">
    <property type="entry name" value="Bromodomain"/>
</dbReference>
<proteinExistence type="predicted"/>
<dbReference type="PRINTS" id="PR00503">
    <property type="entry name" value="BROMODOMAIN"/>
</dbReference>
<keyword evidence="2 4" id="KW-0103">Bromodomain</keyword>
<reference evidence="8" key="1">
    <citation type="submission" date="2020-12" db="EMBL/GenBank/DDBJ databases">
        <title>WGS assembly of Carya illinoinensis cv. Pawnee.</title>
        <authorList>
            <person name="Platts A."/>
            <person name="Shu S."/>
            <person name="Wright S."/>
            <person name="Barry K."/>
            <person name="Edger P."/>
            <person name="Pires J.C."/>
            <person name="Schmutz J."/>
        </authorList>
    </citation>
    <scope>NUCLEOTIDE SEQUENCE</scope>
    <source>
        <tissue evidence="8">Leaf</tissue>
    </source>
</reference>
<evidence type="ECO:0000259" key="7">
    <source>
        <dbReference type="PROSITE" id="PS51525"/>
    </source>
</evidence>
<dbReference type="Gene3D" id="1.20.920.10">
    <property type="entry name" value="Bromodomain-like"/>
    <property type="match status" value="2"/>
</dbReference>
<keyword evidence="9" id="KW-1185">Reference proteome</keyword>
<dbReference type="InterPro" id="IPR038336">
    <property type="entry name" value="NET_sf"/>
</dbReference>
<dbReference type="Gene3D" id="1.20.1270.220">
    <property type="match status" value="1"/>
</dbReference>
<gene>
    <name evidence="8" type="ORF">CIPAW_06G161000</name>
</gene>
<feature type="region of interest" description="Disordered" evidence="5">
    <location>
        <begin position="353"/>
        <end position="382"/>
    </location>
</feature>
<evidence type="ECO:0000256" key="1">
    <source>
        <dbReference type="ARBA" id="ARBA00023015"/>
    </source>
</evidence>
<name>A0A8T1QC71_CARIL</name>
<organism evidence="8 9">
    <name type="scientific">Carya illinoinensis</name>
    <name type="common">Pecan</name>
    <dbReference type="NCBI Taxonomy" id="32201"/>
    <lineage>
        <taxon>Eukaryota</taxon>
        <taxon>Viridiplantae</taxon>
        <taxon>Streptophyta</taxon>
        <taxon>Embryophyta</taxon>
        <taxon>Tracheophyta</taxon>
        <taxon>Spermatophyta</taxon>
        <taxon>Magnoliopsida</taxon>
        <taxon>eudicotyledons</taxon>
        <taxon>Gunneridae</taxon>
        <taxon>Pentapetalae</taxon>
        <taxon>rosids</taxon>
        <taxon>fabids</taxon>
        <taxon>Fagales</taxon>
        <taxon>Juglandaceae</taxon>
        <taxon>Carya</taxon>
    </lineage>
</organism>
<dbReference type="Proteomes" id="UP000811609">
    <property type="component" value="Chromosome 6"/>
</dbReference>
<dbReference type="PANTHER" id="PTHR45926">
    <property type="entry name" value="OSJNBA0053K19.4 PROTEIN"/>
    <property type="match status" value="1"/>
</dbReference>
<dbReference type="SUPFAM" id="SSF47370">
    <property type="entry name" value="Bromodomain"/>
    <property type="match status" value="1"/>
</dbReference>
<dbReference type="AlphaFoldDB" id="A0A8T1QC71"/>
<keyword evidence="1" id="KW-0805">Transcription regulation</keyword>
<dbReference type="OrthoDB" id="21449at2759"/>
<keyword evidence="3" id="KW-0804">Transcription</keyword>